<organism evidence="2">
    <name type="scientific">bioreactor metagenome</name>
    <dbReference type="NCBI Taxonomy" id="1076179"/>
    <lineage>
        <taxon>unclassified sequences</taxon>
        <taxon>metagenomes</taxon>
        <taxon>ecological metagenomes</taxon>
    </lineage>
</organism>
<comment type="caution">
    <text evidence="2">The sequence shown here is derived from an EMBL/GenBank/DDBJ whole genome shotgun (WGS) entry which is preliminary data.</text>
</comment>
<accession>A0A645CLN8</accession>
<dbReference type="Pfam" id="PF20791">
    <property type="entry name" value="Acyl-ACP_TE_C"/>
    <property type="match status" value="1"/>
</dbReference>
<feature type="domain" description="Acyl-ACP thioesterase-like C-terminal" evidence="1">
    <location>
        <begin position="1"/>
        <end position="63"/>
    </location>
</feature>
<evidence type="ECO:0000259" key="1">
    <source>
        <dbReference type="Pfam" id="PF20791"/>
    </source>
</evidence>
<protein>
    <recommendedName>
        <fullName evidence="1">Acyl-ACP thioesterase-like C-terminal domain-containing protein</fullName>
    </recommendedName>
</protein>
<sequence length="65" mass="7799">MPFDVMTNYKIYSVKIKYQKELTYGDKVRVQTEIKHNNDKVIANHEIINESEEVVALLETHWYKI</sequence>
<reference evidence="2" key="1">
    <citation type="submission" date="2019-08" db="EMBL/GenBank/DDBJ databases">
        <authorList>
            <person name="Kucharzyk K."/>
            <person name="Murdoch R.W."/>
            <person name="Higgins S."/>
            <person name="Loffler F."/>
        </authorList>
    </citation>
    <scope>NUCLEOTIDE SEQUENCE</scope>
</reference>
<name>A0A645CLN8_9ZZZZ</name>
<dbReference type="InterPro" id="IPR049427">
    <property type="entry name" value="Acyl-ACP_TE_C"/>
</dbReference>
<dbReference type="InterPro" id="IPR029069">
    <property type="entry name" value="HotDog_dom_sf"/>
</dbReference>
<evidence type="ECO:0000313" key="2">
    <source>
        <dbReference type="EMBL" id="MPM77873.1"/>
    </source>
</evidence>
<dbReference type="AlphaFoldDB" id="A0A645CLN8"/>
<dbReference type="Gene3D" id="3.10.129.10">
    <property type="entry name" value="Hotdog Thioesterase"/>
    <property type="match status" value="1"/>
</dbReference>
<dbReference type="SUPFAM" id="SSF54637">
    <property type="entry name" value="Thioesterase/thiol ester dehydrase-isomerase"/>
    <property type="match status" value="1"/>
</dbReference>
<gene>
    <name evidence="2" type="ORF">SDC9_124881</name>
</gene>
<proteinExistence type="predicted"/>
<dbReference type="EMBL" id="VSSQ01028242">
    <property type="protein sequence ID" value="MPM77873.1"/>
    <property type="molecule type" value="Genomic_DNA"/>
</dbReference>